<keyword evidence="1" id="KW-0472">Membrane</keyword>
<dbReference type="AlphaFoldDB" id="A0A183SBJ9"/>
<evidence type="ECO:0000256" key="1">
    <source>
        <dbReference type="SAM" id="Phobius"/>
    </source>
</evidence>
<organism evidence="2">
    <name type="scientific">Schistocephalus solidus</name>
    <name type="common">Tapeworm</name>
    <dbReference type="NCBI Taxonomy" id="70667"/>
    <lineage>
        <taxon>Eukaryota</taxon>
        <taxon>Metazoa</taxon>
        <taxon>Spiralia</taxon>
        <taxon>Lophotrochozoa</taxon>
        <taxon>Platyhelminthes</taxon>
        <taxon>Cestoda</taxon>
        <taxon>Eucestoda</taxon>
        <taxon>Diphyllobothriidea</taxon>
        <taxon>Diphyllobothriidae</taxon>
        <taxon>Schistocephalus</taxon>
    </lineage>
</organism>
<keyword evidence="1" id="KW-0812">Transmembrane</keyword>
<keyword evidence="1" id="KW-1133">Transmembrane helix</keyword>
<accession>A0A183SBJ9</accession>
<feature type="transmembrane region" description="Helical" evidence="1">
    <location>
        <begin position="6"/>
        <end position="25"/>
    </location>
</feature>
<dbReference type="WBParaSite" id="SSLN_0000165901-mRNA-1">
    <property type="protein sequence ID" value="SSLN_0000165901-mRNA-1"/>
    <property type="gene ID" value="SSLN_0000165901"/>
</dbReference>
<sequence>LDASPAFWFSIPLTVVLALLVDIIWRLASDIWWDHQIELSGVKREKAKKKRRVRRKMFRTSSEDFEETARKSPDVVSSYHVNHVRDYPLTNRMYLADSLKPLIGRVN</sequence>
<name>A0A183SBJ9_SCHSO</name>
<proteinExistence type="predicted"/>
<evidence type="ECO:0000313" key="2">
    <source>
        <dbReference type="WBParaSite" id="SSLN_0000165901-mRNA-1"/>
    </source>
</evidence>
<protein>
    <submittedName>
        <fullName evidence="2">Transmembrane protein</fullName>
    </submittedName>
</protein>
<reference evidence="2" key="1">
    <citation type="submission" date="2016-06" db="UniProtKB">
        <authorList>
            <consortium name="WormBaseParasite"/>
        </authorList>
    </citation>
    <scope>IDENTIFICATION</scope>
</reference>